<comment type="caution">
    <text evidence="2">The sequence shown here is derived from an EMBL/GenBank/DDBJ whole genome shotgun (WGS) entry which is preliminary data.</text>
</comment>
<evidence type="ECO:0000313" key="2">
    <source>
        <dbReference type="EMBL" id="PNI83921.1"/>
    </source>
</evidence>
<accession>A0A2J8PIS9</accession>
<gene>
    <name evidence="2" type="ORF">CK820_G0002719</name>
</gene>
<dbReference type="EMBL" id="NBAG03000214">
    <property type="protein sequence ID" value="PNI83919.1"/>
    <property type="molecule type" value="Genomic_DNA"/>
</dbReference>
<name>A0A2J8PIS9_PANTR</name>
<evidence type="ECO:0000313" key="3">
    <source>
        <dbReference type="Proteomes" id="UP000236370"/>
    </source>
</evidence>
<dbReference type="Proteomes" id="UP000236370">
    <property type="component" value="Unassembled WGS sequence"/>
</dbReference>
<dbReference type="EMBL" id="NBAG03000214">
    <property type="protein sequence ID" value="PNI83921.1"/>
    <property type="molecule type" value="Genomic_DNA"/>
</dbReference>
<organism evidence="2 3">
    <name type="scientific">Pan troglodytes</name>
    <name type="common">Chimpanzee</name>
    <dbReference type="NCBI Taxonomy" id="9598"/>
    <lineage>
        <taxon>Eukaryota</taxon>
        <taxon>Metazoa</taxon>
        <taxon>Chordata</taxon>
        <taxon>Craniata</taxon>
        <taxon>Vertebrata</taxon>
        <taxon>Euteleostomi</taxon>
        <taxon>Mammalia</taxon>
        <taxon>Eutheria</taxon>
        <taxon>Euarchontoglires</taxon>
        <taxon>Primates</taxon>
        <taxon>Haplorrhini</taxon>
        <taxon>Catarrhini</taxon>
        <taxon>Hominidae</taxon>
        <taxon>Pan</taxon>
    </lineage>
</organism>
<evidence type="ECO:0000313" key="1">
    <source>
        <dbReference type="EMBL" id="PNI83919.1"/>
    </source>
</evidence>
<sequence length="83" mass="9543">MEDERSFSDICGGRLALQRRYYSPSCREFCLSCPRLSLRSLTAVTCTVWLAAYGLFTLCEHDPLCCHLHHPLRSAWLSPFCED</sequence>
<reference evidence="2 3" key="1">
    <citation type="submission" date="2017-12" db="EMBL/GenBank/DDBJ databases">
        <title>High-resolution comparative analysis of great ape genomes.</title>
        <authorList>
            <person name="Pollen A."/>
            <person name="Hastie A."/>
            <person name="Hormozdiari F."/>
            <person name="Dougherty M."/>
            <person name="Liu R."/>
            <person name="Chaisson M."/>
            <person name="Hoppe E."/>
            <person name="Hill C."/>
            <person name="Pang A."/>
            <person name="Hillier L."/>
            <person name="Baker C."/>
            <person name="Armstrong J."/>
            <person name="Shendure J."/>
            <person name="Paten B."/>
            <person name="Wilson R."/>
            <person name="Chao H."/>
            <person name="Schneider V."/>
            <person name="Ventura M."/>
            <person name="Kronenberg Z."/>
            <person name="Murali S."/>
            <person name="Gordon D."/>
            <person name="Cantsilieris S."/>
            <person name="Munson K."/>
            <person name="Nelson B."/>
            <person name="Raja A."/>
            <person name="Underwood J."/>
            <person name="Diekhans M."/>
            <person name="Fiddes I."/>
            <person name="Haussler D."/>
            <person name="Eichler E."/>
        </authorList>
    </citation>
    <scope>NUCLEOTIDE SEQUENCE [LARGE SCALE GENOMIC DNA]</scope>
    <source>
        <strain evidence="2">Yerkes chimp pedigree #C0471</strain>
        <tissue evidence="2">Blood</tissue>
    </source>
</reference>
<protein>
    <submittedName>
        <fullName evidence="1">PIGH isoform 7</fullName>
    </submittedName>
    <submittedName>
        <fullName evidence="2">PIGH isoform 9</fullName>
    </submittedName>
</protein>
<proteinExistence type="predicted"/>
<dbReference type="AlphaFoldDB" id="A0A2J8PIS9"/>
<dbReference type="STRING" id="9598.ENSPTRP00000078211"/>